<dbReference type="HOGENOM" id="CLU_3303713_0_0_11"/>
<dbReference type="KEGG" id="asd:AS9A_P20043"/>
<proteinExistence type="predicted"/>
<protein>
    <submittedName>
        <fullName evidence="1">Uncharacterized protein</fullName>
    </submittedName>
</protein>
<evidence type="ECO:0000313" key="2">
    <source>
        <dbReference type="Proteomes" id="UP000009235"/>
    </source>
</evidence>
<gene>
    <name evidence="1" type="ordered locus">AS9A_P20043</name>
</gene>
<name>F6ESG6_HOYSD</name>
<dbReference type="AlphaFoldDB" id="F6ESG6"/>
<geneLocation type="plasmid" evidence="1 2">
    <name>pAS9A-2</name>
</geneLocation>
<organism evidence="1 2">
    <name type="scientific">Hoyosella subflava (strain DSM 45089 / JCM 17490 / NBRC 109087 / DQS3-9A1)</name>
    <name type="common">Amycolicicoccus subflavus</name>
    <dbReference type="NCBI Taxonomy" id="443218"/>
    <lineage>
        <taxon>Bacteria</taxon>
        <taxon>Bacillati</taxon>
        <taxon>Actinomycetota</taxon>
        <taxon>Actinomycetes</taxon>
        <taxon>Mycobacteriales</taxon>
        <taxon>Hoyosellaceae</taxon>
        <taxon>Hoyosella</taxon>
    </lineage>
</organism>
<reference evidence="1 2" key="1">
    <citation type="journal article" date="2011" name="J. Bacteriol.">
        <title>Complete genome sequence of Amycolicicoccus subflavus DQS3-9A1T, an actinomycete isolated from crude oil-polluted soil.</title>
        <authorList>
            <person name="Cai M."/>
            <person name="Chen W.M."/>
            <person name="Nie Y."/>
            <person name="Chi C.Q."/>
            <person name="Wang Y.N."/>
            <person name="Tang Y.Q."/>
            <person name="Li G.Y."/>
            <person name="Wu X.L."/>
        </authorList>
    </citation>
    <scope>NUCLEOTIDE SEQUENCE [LARGE SCALE GENOMIC DNA]</scope>
    <source>
        <strain evidence="2">DSM 45089 / DQS3-9A1</strain>
        <plasmid evidence="1 2">pAS9A-2</plasmid>
    </source>
</reference>
<accession>F6ESG6</accession>
<keyword evidence="2" id="KW-1185">Reference proteome</keyword>
<keyword evidence="1" id="KW-0614">Plasmid</keyword>
<evidence type="ECO:0000313" key="1">
    <source>
        <dbReference type="EMBL" id="AEF43087.1"/>
    </source>
</evidence>
<dbReference type="EMBL" id="CP002788">
    <property type="protein sequence ID" value="AEF43087.1"/>
    <property type="molecule type" value="Genomic_DNA"/>
</dbReference>
<dbReference type="Proteomes" id="UP000009235">
    <property type="component" value="Plasmid pAS9A-2"/>
</dbReference>
<sequence>MVTKPRNPMMEIQPGFCVPHNDPVPAARLDVTFTQAGVR</sequence>